<evidence type="ECO:0000256" key="24">
    <source>
        <dbReference type="RuleBase" id="RU363065"/>
    </source>
</evidence>
<dbReference type="EC" id="2.7.1.107" evidence="3 24"/>
<keyword evidence="18" id="KW-0594">Phospholipid biosynthesis</keyword>
<evidence type="ECO:0000256" key="7">
    <source>
        <dbReference type="ARBA" id="ARBA00022519"/>
    </source>
</evidence>
<dbReference type="EMBL" id="FQXG01000005">
    <property type="protein sequence ID" value="SHH96298.1"/>
    <property type="molecule type" value="Genomic_DNA"/>
</dbReference>
<keyword evidence="16 24" id="KW-0443">Lipid metabolism</keyword>
<keyword evidence="5" id="KW-1003">Cell membrane</keyword>
<dbReference type="GO" id="GO:0046872">
    <property type="term" value="F:metal ion binding"/>
    <property type="evidence" value="ECO:0007669"/>
    <property type="project" value="UniProtKB-KW"/>
</dbReference>
<evidence type="ECO:0000256" key="23">
    <source>
        <dbReference type="PIRSR" id="PIRSR600829-4"/>
    </source>
</evidence>
<feature type="binding site" evidence="22">
    <location>
        <position position="80"/>
    </location>
    <ligand>
        <name>ATP</name>
        <dbReference type="ChEBI" id="CHEBI:30616"/>
    </ligand>
</feature>
<comment type="subcellular location">
    <subcellularLocation>
        <location evidence="1 24">Cell inner membrane</location>
        <topology evidence="1 24">Multi-pass membrane protein</topology>
    </subcellularLocation>
</comment>
<accession>A0A1M5X9R0</accession>
<keyword evidence="6" id="KW-0444">Lipid biosynthesis</keyword>
<keyword evidence="15 24" id="KW-1133">Transmembrane helix</keyword>
<evidence type="ECO:0000256" key="18">
    <source>
        <dbReference type="ARBA" id="ARBA00023209"/>
    </source>
</evidence>
<keyword evidence="14 23" id="KW-0460">Magnesium</keyword>
<evidence type="ECO:0000313" key="26">
    <source>
        <dbReference type="Proteomes" id="UP000184268"/>
    </source>
</evidence>
<evidence type="ECO:0000256" key="2">
    <source>
        <dbReference type="ARBA" id="ARBA00005967"/>
    </source>
</evidence>
<dbReference type="InterPro" id="IPR000829">
    <property type="entry name" value="DAGK"/>
</dbReference>
<feature type="transmembrane region" description="Helical" evidence="24">
    <location>
        <begin position="61"/>
        <end position="79"/>
    </location>
</feature>
<feature type="active site" description="Proton acceptor" evidence="20">
    <location>
        <position position="73"/>
    </location>
</feature>
<evidence type="ECO:0000256" key="5">
    <source>
        <dbReference type="ARBA" id="ARBA00022475"/>
    </source>
</evidence>
<dbReference type="OrthoDB" id="9796011at2"/>
<comment type="function">
    <text evidence="24">Catalyzes the ATP-dependent phosphorylation of sn-l,2-diacylglycerol (DAG) to phosphatidic acid. Involved in the recycling of diacylglycerol produced as a by-product during membrane-derived oligosaccharide (MDO) biosynthesis.</text>
</comment>
<evidence type="ECO:0000256" key="3">
    <source>
        <dbReference type="ARBA" id="ARBA00012133"/>
    </source>
</evidence>
<keyword evidence="19 24" id="KW-1208">Phospholipid metabolism</keyword>
<keyword evidence="12 24" id="KW-0418">Kinase</keyword>
<proteinExistence type="inferred from homology"/>
<comment type="cofactor">
    <cofactor evidence="23">
        <name>Mg(2+)</name>
        <dbReference type="ChEBI" id="CHEBI:18420"/>
    </cofactor>
    <text evidence="23">Mn(2+), Zn(2+), Cd(2+) and Co(2+) support activity to lesser extents.</text>
</comment>
<keyword evidence="8 24" id="KW-0808">Transferase</keyword>
<dbReference type="PANTHER" id="PTHR34299">
    <property type="entry name" value="DIACYLGLYCEROL KINASE"/>
    <property type="match status" value="1"/>
</dbReference>
<dbReference type="PANTHER" id="PTHR34299:SF1">
    <property type="entry name" value="DIACYLGLYCEROL KINASE"/>
    <property type="match status" value="1"/>
</dbReference>
<evidence type="ECO:0000313" key="25">
    <source>
        <dbReference type="EMBL" id="SHH96298.1"/>
    </source>
</evidence>
<keyword evidence="17 24" id="KW-0472">Membrane</keyword>
<keyword evidence="7 24" id="KW-0997">Cell inner membrane</keyword>
<evidence type="ECO:0000256" key="21">
    <source>
        <dbReference type="PIRSR" id="PIRSR600829-2"/>
    </source>
</evidence>
<name>A0A1M5X9R0_9GAMM</name>
<evidence type="ECO:0000256" key="1">
    <source>
        <dbReference type="ARBA" id="ARBA00004429"/>
    </source>
</evidence>
<dbReference type="Pfam" id="PF01219">
    <property type="entry name" value="DAGK_prokar"/>
    <property type="match status" value="1"/>
</dbReference>
<sequence length="122" mass="13481">MNQPVNKNRGPIRFVQAGIYSMQGLKAAYKNEEAFRQELFLAILLICASFAFDVTVLERLFMIAVVVLVLIVELLNSAVETVVDRIGPEHHELSGRAKDIGSAAVFLSLLLVAVVWAGIILW</sequence>
<keyword evidence="10 23" id="KW-0479">Metal-binding</keyword>
<evidence type="ECO:0000256" key="17">
    <source>
        <dbReference type="ARBA" id="ARBA00023136"/>
    </source>
</evidence>
<feature type="binding site" evidence="22">
    <location>
        <begin position="89"/>
        <end position="91"/>
    </location>
    <ligand>
        <name>ATP</name>
        <dbReference type="ChEBI" id="CHEBI:30616"/>
    </ligand>
</feature>
<feature type="binding site" evidence="22">
    <location>
        <position position="20"/>
    </location>
    <ligand>
        <name>ATP</name>
        <dbReference type="ChEBI" id="CHEBI:30616"/>
    </ligand>
</feature>
<evidence type="ECO:0000256" key="8">
    <source>
        <dbReference type="ARBA" id="ARBA00022679"/>
    </source>
</evidence>
<gene>
    <name evidence="25" type="ORF">SAMN02745129_3344</name>
</gene>
<evidence type="ECO:0000256" key="15">
    <source>
        <dbReference type="ARBA" id="ARBA00022989"/>
    </source>
</evidence>
<dbReference type="PROSITE" id="PS01069">
    <property type="entry name" value="DAGK_PROKAR"/>
    <property type="match status" value="1"/>
</dbReference>
<keyword evidence="9 24" id="KW-0812">Transmembrane</keyword>
<feature type="binding site" evidence="21">
    <location>
        <begin position="34"/>
        <end position="38"/>
    </location>
    <ligand>
        <name>substrate</name>
    </ligand>
</feature>
<evidence type="ECO:0000256" key="22">
    <source>
        <dbReference type="PIRSR" id="PIRSR600829-3"/>
    </source>
</evidence>
<keyword evidence="26" id="KW-1185">Reference proteome</keyword>
<feature type="binding site" evidence="21">
    <location>
        <position position="13"/>
    </location>
    <ligand>
        <name>substrate</name>
    </ligand>
</feature>
<evidence type="ECO:0000256" key="12">
    <source>
        <dbReference type="ARBA" id="ARBA00022777"/>
    </source>
</evidence>
<evidence type="ECO:0000256" key="11">
    <source>
        <dbReference type="ARBA" id="ARBA00022741"/>
    </source>
</evidence>
<dbReference type="Proteomes" id="UP000184268">
    <property type="component" value="Unassembled WGS sequence"/>
</dbReference>
<evidence type="ECO:0000256" key="19">
    <source>
        <dbReference type="ARBA" id="ARBA00023264"/>
    </source>
</evidence>
<dbReference type="STRING" id="299255.SAMN02745129_3344"/>
<feature type="binding site" evidence="22">
    <location>
        <begin position="98"/>
        <end position="99"/>
    </location>
    <ligand>
        <name>ATP</name>
        <dbReference type="ChEBI" id="CHEBI:30616"/>
    </ligand>
</feature>
<evidence type="ECO:0000256" key="9">
    <source>
        <dbReference type="ARBA" id="ARBA00022692"/>
    </source>
</evidence>
<evidence type="ECO:0000256" key="10">
    <source>
        <dbReference type="ARBA" id="ARBA00022723"/>
    </source>
</evidence>
<evidence type="ECO:0000256" key="6">
    <source>
        <dbReference type="ARBA" id="ARBA00022516"/>
    </source>
</evidence>
<keyword evidence="13 22" id="KW-0067">ATP-binding</keyword>
<dbReference type="GO" id="GO:0005524">
    <property type="term" value="F:ATP binding"/>
    <property type="evidence" value="ECO:0007669"/>
    <property type="project" value="UniProtKB-KW"/>
</dbReference>
<keyword evidence="11 22" id="KW-0547">Nucleotide-binding</keyword>
<comment type="catalytic activity">
    <reaction evidence="24">
        <text>a 1,2-diacyl-sn-glycerol + ATP = a 1,2-diacyl-sn-glycero-3-phosphate + ADP + H(+)</text>
        <dbReference type="Rhea" id="RHEA:10272"/>
        <dbReference type="ChEBI" id="CHEBI:15378"/>
        <dbReference type="ChEBI" id="CHEBI:17815"/>
        <dbReference type="ChEBI" id="CHEBI:30616"/>
        <dbReference type="ChEBI" id="CHEBI:58608"/>
        <dbReference type="ChEBI" id="CHEBI:456216"/>
        <dbReference type="EC" id="2.7.1.107"/>
    </reaction>
</comment>
<dbReference type="CDD" id="cd14264">
    <property type="entry name" value="DAGK_IM"/>
    <property type="match status" value="1"/>
</dbReference>
<evidence type="ECO:0000256" key="14">
    <source>
        <dbReference type="ARBA" id="ARBA00022842"/>
    </source>
</evidence>
<feature type="binding site" evidence="21">
    <location>
        <position position="59"/>
    </location>
    <ligand>
        <name>substrate</name>
    </ligand>
</feature>
<dbReference type="GO" id="GO:0006654">
    <property type="term" value="P:phosphatidic acid biosynthetic process"/>
    <property type="evidence" value="ECO:0007669"/>
    <property type="project" value="InterPro"/>
</dbReference>
<evidence type="ECO:0000256" key="13">
    <source>
        <dbReference type="ARBA" id="ARBA00022840"/>
    </source>
</evidence>
<feature type="binding site" evidence="23">
    <location>
        <position position="32"/>
    </location>
    <ligand>
        <name>a divalent metal cation</name>
        <dbReference type="ChEBI" id="CHEBI:60240"/>
    </ligand>
</feature>
<dbReference type="AlphaFoldDB" id="A0A1M5X9R0"/>
<dbReference type="InterPro" id="IPR036945">
    <property type="entry name" value="DAGK_sf"/>
</dbReference>
<feature type="transmembrane region" description="Helical" evidence="24">
    <location>
        <begin position="100"/>
        <end position="121"/>
    </location>
</feature>
<dbReference type="RefSeq" id="WP_067663942.1">
    <property type="nucleotide sequence ID" value="NZ_FQXG01000005.1"/>
</dbReference>
<organism evidence="25 26">
    <name type="scientific">Ferrimonas marina</name>
    <dbReference type="NCBI Taxonomy" id="299255"/>
    <lineage>
        <taxon>Bacteria</taxon>
        <taxon>Pseudomonadati</taxon>
        <taxon>Pseudomonadota</taxon>
        <taxon>Gammaproteobacteria</taxon>
        <taxon>Alteromonadales</taxon>
        <taxon>Ferrimonadaceae</taxon>
        <taxon>Ferrimonas</taxon>
    </lineage>
</organism>
<evidence type="ECO:0000256" key="4">
    <source>
        <dbReference type="ARBA" id="ARBA00017575"/>
    </source>
</evidence>
<feature type="binding site" evidence="22">
    <location>
        <position position="32"/>
    </location>
    <ligand>
        <name>ATP</name>
        <dbReference type="ChEBI" id="CHEBI:30616"/>
    </ligand>
</feature>
<dbReference type="Gene3D" id="1.10.287.3610">
    <property type="match status" value="1"/>
</dbReference>
<reference evidence="25 26" key="1">
    <citation type="submission" date="2016-11" db="EMBL/GenBank/DDBJ databases">
        <authorList>
            <person name="Jaros S."/>
            <person name="Januszkiewicz K."/>
            <person name="Wedrychowicz H."/>
        </authorList>
    </citation>
    <scope>NUCLEOTIDE SEQUENCE [LARGE SCALE GENOMIC DNA]</scope>
    <source>
        <strain evidence="25 26">DSM 16917</strain>
    </source>
</reference>
<feature type="binding site" evidence="23">
    <location>
        <position position="80"/>
    </location>
    <ligand>
        <name>a divalent metal cation</name>
        <dbReference type="ChEBI" id="CHEBI:60240"/>
    </ligand>
</feature>
<feature type="binding site" evidence="21">
    <location>
        <position position="73"/>
    </location>
    <ligand>
        <name>substrate</name>
    </ligand>
</feature>
<protein>
    <recommendedName>
        <fullName evidence="4 24">Diacylglycerol kinase</fullName>
        <ecNumber evidence="3 24">2.7.1.107</ecNumber>
    </recommendedName>
</protein>
<feature type="transmembrane region" description="Helical" evidence="24">
    <location>
        <begin position="39"/>
        <end position="55"/>
    </location>
</feature>
<evidence type="ECO:0000256" key="16">
    <source>
        <dbReference type="ARBA" id="ARBA00023098"/>
    </source>
</evidence>
<feature type="binding site" evidence="22">
    <location>
        <position position="13"/>
    </location>
    <ligand>
        <name>ATP</name>
        <dbReference type="ChEBI" id="CHEBI:30616"/>
    </ligand>
</feature>
<evidence type="ECO:0000256" key="20">
    <source>
        <dbReference type="PIRSR" id="PIRSR600829-1"/>
    </source>
</evidence>
<dbReference type="GO" id="GO:0005886">
    <property type="term" value="C:plasma membrane"/>
    <property type="evidence" value="ECO:0007669"/>
    <property type="project" value="UniProtKB-SubCell"/>
</dbReference>
<comment type="similarity">
    <text evidence="2 24">Belongs to the bacterial diacylglycerol kinase family.</text>
</comment>
<dbReference type="InterPro" id="IPR033718">
    <property type="entry name" value="DAGK_prok"/>
</dbReference>
<dbReference type="GO" id="GO:0004143">
    <property type="term" value="F:ATP-dependent diacylglycerol kinase activity"/>
    <property type="evidence" value="ECO:0007669"/>
    <property type="project" value="UniProtKB-EC"/>
</dbReference>
<feature type="binding site" evidence="21">
    <location>
        <position position="102"/>
    </location>
    <ligand>
        <name>substrate</name>
    </ligand>
</feature>